<proteinExistence type="predicted"/>
<feature type="compositionally biased region" description="Basic and acidic residues" evidence="1">
    <location>
        <begin position="85"/>
        <end position="104"/>
    </location>
</feature>
<organism evidence="2 3">
    <name type="scientific">Cinchona calisaya</name>
    <dbReference type="NCBI Taxonomy" id="153742"/>
    <lineage>
        <taxon>Eukaryota</taxon>
        <taxon>Viridiplantae</taxon>
        <taxon>Streptophyta</taxon>
        <taxon>Embryophyta</taxon>
        <taxon>Tracheophyta</taxon>
        <taxon>Spermatophyta</taxon>
        <taxon>Magnoliopsida</taxon>
        <taxon>eudicotyledons</taxon>
        <taxon>Gunneridae</taxon>
        <taxon>Pentapetalae</taxon>
        <taxon>asterids</taxon>
        <taxon>lamiids</taxon>
        <taxon>Gentianales</taxon>
        <taxon>Rubiaceae</taxon>
        <taxon>Cinchonoideae</taxon>
        <taxon>Cinchoneae</taxon>
        <taxon>Cinchona</taxon>
    </lineage>
</organism>
<feature type="compositionally biased region" description="Low complexity" evidence="1">
    <location>
        <begin position="32"/>
        <end position="43"/>
    </location>
</feature>
<dbReference type="PANTHER" id="PTHR33673:SF36">
    <property type="entry name" value="MYB-LIKE PROTEIN Q"/>
    <property type="match status" value="1"/>
</dbReference>
<evidence type="ECO:0000256" key="1">
    <source>
        <dbReference type="SAM" id="MobiDB-lite"/>
    </source>
</evidence>
<gene>
    <name evidence="2" type="ORF">ACH5RR_035960</name>
</gene>
<dbReference type="PANTHER" id="PTHR33673">
    <property type="entry name" value="SUPPRESSOR SRP40-LIKE PROTEIN"/>
    <property type="match status" value="1"/>
</dbReference>
<dbReference type="AlphaFoldDB" id="A0ABD2Y3C0"/>
<dbReference type="Proteomes" id="UP001630127">
    <property type="component" value="Unassembled WGS sequence"/>
</dbReference>
<accession>A0ABD2Y3C0</accession>
<feature type="region of interest" description="Disordered" evidence="1">
    <location>
        <begin position="1"/>
        <end position="65"/>
    </location>
</feature>
<protein>
    <submittedName>
        <fullName evidence="2">Uncharacterized protein</fullName>
    </submittedName>
</protein>
<sequence length="469" mass="49566">MESDHGSRSSKHPRIREEASTVNSVDSEHSGGSRTSSETTRSEAIAPSTTGNYKSSDSLPSSSTEFYSDDFLQVDPLINPVSSATDDHKKSQENTKPPLRDGKYDVHSGPLFQIEEIFGSSSSASQFSEVTHESFIPSLSPTQSPPIQVMERGRGYDPDRIPASVFTKPSSPRDWSVASNESLFSIRIGNNSFSRDRNEIGKSGELDKSSELYRSGELKNSSELISFRQNSPVKRGGEHKIRNFDLGKTGAFEKTKESHPNRTIRDEERRRLQSLHAFVQVLVANSALVCGRAAQVALVSFQAALVSGQAVQAALVSVQVFQAALLSVQARVAAVKGQAARVAAVNGQDARVAVVSGQTARVAVVNGQTARVAVVNGQAALVSCRAVRIAFVSGQSAQVAAVNGQAALVSCQAARVAVVNGQAAQAAVVKGHVALATVIASVRAGQAAIVGVQAVLAAGVSVRPEPLEL</sequence>
<feature type="region of interest" description="Disordered" evidence="1">
    <location>
        <begin position="79"/>
        <end position="104"/>
    </location>
</feature>
<feature type="compositionally biased region" description="Polar residues" evidence="1">
    <location>
        <begin position="47"/>
        <end position="65"/>
    </location>
</feature>
<dbReference type="EMBL" id="JBJUIK010000015">
    <property type="protein sequence ID" value="KAL3501511.1"/>
    <property type="molecule type" value="Genomic_DNA"/>
</dbReference>
<keyword evidence="3" id="KW-1185">Reference proteome</keyword>
<evidence type="ECO:0000313" key="2">
    <source>
        <dbReference type="EMBL" id="KAL3501511.1"/>
    </source>
</evidence>
<evidence type="ECO:0000313" key="3">
    <source>
        <dbReference type="Proteomes" id="UP001630127"/>
    </source>
</evidence>
<comment type="caution">
    <text evidence="2">The sequence shown here is derived from an EMBL/GenBank/DDBJ whole genome shotgun (WGS) entry which is preliminary data.</text>
</comment>
<name>A0ABD2Y3C0_9GENT</name>
<reference evidence="2 3" key="1">
    <citation type="submission" date="2024-11" db="EMBL/GenBank/DDBJ databases">
        <title>A near-complete genome assembly of Cinchona calisaya.</title>
        <authorList>
            <person name="Lian D.C."/>
            <person name="Zhao X.W."/>
            <person name="Wei L."/>
        </authorList>
    </citation>
    <scope>NUCLEOTIDE SEQUENCE [LARGE SCALE GENOMIC DNA]</scope>
    <source>
        <tissue evidence="2">Nenye</tissue>
    </source>
</reference>